<feature type="signal peptide" evidence="2">
    <location>
        <begin position="1"/>
        <end position="24"/>
    </location>
</feature>
<dbReference type="RefSeq" id="WP_076956736.1">
    <property type="nucleotide sequence ID" value="NZ_MLCO01000059.1"/>
</dbReference>
<evidence type="ECO:0000256" key="1">
    <source>
        <dbReference type="SAM" id="MobiDB-lite"/>
    </source>
</evidence>
<comment type="caution">
    <text evidence="3">The sequence shown here is derived from an EMBL/GenBank/DDBJ whole genome shotgun (WGS) entry which is preliminary data.</text>
</comment>
<keyword evidence="4" id="KW-1185">Reference proteome</keyword>
<sequence length="540" mass="55729">MRAWQALPAAALLAGLLQAGTAGAQPRATPTPPPAAAESGPPKSGGGGGAGGSVVRPNNAACPNGQAAEIATSPEAAARVQPLSPDQRLCVRLSRGQAAYFRVAPEAGGDYTVTTSRLGRSTDTVLAGLDARGRKLIEDDDGGGDDLSSSLEVSADSRVAVIRAGTLDNQPGSFDITLRRNAPQTPPDFPTSQEMATSAPPLEPGNTRHLRLRRNQTAYFALPADRSGLVAVTRNLRGGTDTVLALLDAEGRVLLEDDDGGGGFASELPLNDPPEGAVTLRVGTLDRTAGEFDLVLVREAPQPPPDFPTTLQAARDRGVLAPGTMSLDLGRRQSAVFALPAEGSFVLETRNLGRDADTVLYLLDEDGAVLAEDDDGGQGLASRISTSRAGRRPAFVRAGTLNGQGGRFDLVLRATGGRGTGSGAAAGGTVGSIEEAARRPTLQIGEAVSVRLEGDQPAVIALPNDGRLSMALTFSLSEGADTVLEMLDADGEVIAENDDADGGLASRLAVEPQPRPAYLRARQLGGETASFQLVLIRPVE</sequence>
<dbReference type="AlphaFoldDB" id="A0A1V2H5L0"/>
<evidence type="ECO:0000256" key="2">
    <source>
        <dbReference type="SAM" id="SignalP"/>
    </source>
</evidence>
<protein>
    <recommendedName>
        <fullName evidence="5">Peptidase C-terminal archaeal/bacterial domain-containing protein</fullName>
    </recommendedName>
</protein>
<dbReference type="Gene3D" id="2.60.120.380">
    <property type="match status" value="1"/>
</dbReference>
<evidence type="ECO:0008006" key="5">
    <source>
        <dbReference type="Google" id="ProtNLM"/>
    </source>
</evidence>
<dbReference type="OrthoDB" id="733404at2"/>
<feature type="chain" id="PRO_5012844153" description="Peptidase C-terminal archaeal/bacterial domain-containing protein" evidence="2">
    <location>
        <begin position="25"/>
        <end position="540"/>
    </location>
</feature>
<dbReference type="InterPro" id="IPR050728">
    <property type="entry name" value="Zinc_Metalloprotease_M4"/>
</dbReference>
<dbReference type="PANTHER" id="PTHR33794">
    <property type="entry name" value="BACILLOLYSIN"/>
    <property type="match status" value="1"/>
</dbReference>
<gene>
    <name evidence="3" type="ORF">BKE38_07400</name>
</gene>
<evidence type="ECO:0000313" key="4">
    <source>
        <dbReference type="Proteomes" id="UP000188879"/>
    </source>
</evidence>
<name>A0A1V2H5L0_9PROT</name>
<evidence type="ECO:0000313" key="3">
    <source>
        <dbReference type="EMBL" id="ONG55979.1"/>
    </source>
</evidence>
<organism evidence="3 4">
    <name type="scientific">Teichococcus deserti</name>
    <dbReference type="NCBI Taxonomy" id="1817963"/>
    <lineage>
        <taxon>Bacteria</taxon>
        <taxon>Pseudomonadati</taxon>
        <taxon>Pseudomonadota</taxon>
        <taxon>Alphaproteobacteria</taxon>
        <taxon>Acetobacterales</taxon>
        <taxon>Roseomonadaceae</taxon>
        <taxon>Roseomonas</taxon>
    </lineage>
</organism>
<feature type="compositionally biased region" description="Gly residues" evidence="1">
    <location>
        <begin position="43"/>
        <end position="52"/>
    </location>
</feature>
<proteinExistence type="predicted"/>
<feature type="region of interest" description="Disordered" evidence="1">
    <location>
        <begin position="22"/>
        <end position="61"/>
    </location>
</feature>
<dbReference type="EMBL" id="MLCO01000059">
    <property type="protein sequence ID" value="ONG55979.1"/>
    <property type="molecule type" value="Genomic_DNA"/>
</dbReference>
<dbReference type="PANTHER" id="PTHR33794:SF1">
    <property type="entry name" value="BACILLOLYSIN"/>
    <property type="match status" value="1"/>
</dbReference>
<reference evidence="3 4" key="1">
    <citation type="submission" date="2016-10" db="EMBL/GenBank/DDBJ databases">
        <title>Draft Genome sequence of Roseomonas sp. strain M3.</title>
        <authorList>
            <person name="Subhash Y."/>
            <person name="Lee S."/>
        </authorList>
    </citation>
    <scope>NUCLEOTIDE SEQUENCE [LARGE SCALE GENOMIC DNA]</scope>
    <source>
        <strain evidence="3 4">M3</strain>
    </source>
</reference>
<keyword evidence="2" id="KW-0732">Signal</keyword>
<feature type="region of interest" description="Disordered" evidence="1">
    <location>
        <begin position="181"/>
        <end position="206"/>
    </location>
</feature>
<dbReference type="Proteomes" id="UP000188879">
    <property type="component" value="Unassembled WGS sequence"/>
</dbReference>
<accession>A0A1V2H5L0</accession>